<feature type="region of interest" description="Disordered" evidence="1">
    <location>
        <begin position="1"/>
        <end position="105"/>
    </location>
</feature>
<evidence type="ECO:0000313" key="2">
    <source>
        <dbReference type="EMBL" id="KAJ1183521.1"/>
    </source>
</evidence>
<gene>
    <name evidence="2" type="ORF">NDU88_000339</name>
</gene>
<keyword evidence="3" id="KW-1185">Reference proteome</keyword>
<sequence length="105" mass="11868">MASGRCNWAVTATDTKRTPEPAEECPGGTLWNAEHPEVFHNPNIRVEDARTPQEQEPEENEEEKPERGEKAEPEEKGHAKPEEGGGNRAQRRSINRNIEKPKETN</sequence>
<evidence type="ECO:0000256" key="1">
    <source>
        <dbReference type="SAM" id="MobiDB-lite"/>
    </source>
</evidence>
<accession>A0AAV7U540</accession>
<protein>
    <submittedName>
        <fullName evidence="2">Uncharacterized protein</fullName>
    </submittedName>
</protein>
<dbReference type="EMBL" id="JANPWB010000005">
    <property type="protein sequence ID" value="KAJ1183521.1"/>
    <property type="molecule type" value="Genomic_DNA"/>
</dbReference>
<dbReference type="Proteomes" id="UP001066276">
    <property type="component" value="Chromosome 3_1"/>
</dbReference>
<organism evidence="2 3">
    <name type="scientific">Pleurodeles waltl</name>
    <name type="common">Iberian ribbed newt</name>
    <dbReference type="NCBI Taxonomy" id="8319"/>
    <lineage>
        <taxon>Eukaryota</taxon>
        <taxon>Metazoa</taxon>
        <taxon>Chordata</taxon>
        <taxon>Craniata</taxon>
        <taxon>Vertebrata</taxon>
        <taxon>Euteleostomi</taxon>
        <taxon>Amphibia</taxon>
        <taxon>Batrachia</taxon>
        <taxon>Caudata</taxon>
        <taxon>Salamandroidea</taxon>
        <taxon>Salamandridae</taxon>
        <taxon>Pleurodelinae</taxon>
        <taxon>Pleurodeles</taxon>
    </lineage>
</organism>
<name>A0AAV7U540_PLEWA</name>
<dbReference type="AlphaFoldDB" id="A0AAV7U540"/>
<feature type="compositionally biased region" description="Basic and acidic residues" evidence="1">
    <location>
        <begin position="64"/>
        <end position="85"/>
    </location>
</feature>
<reference evidence="2" key="1">
    <citation type="journal article" date="2022" name="bioRxiv">
        <title>Sequencing and chromosome-scale assembly of the giantPleurodeles waltlgenome.</title>
        <authorList>
            <person name="Brown T."/>
            <person name="Elewa A."/>
            <person name="Iarovenko S."/>
            <person name="Subramanian E."/>
            <person name="Araus A.J."/>
            <person name="Petzold A."/>
            <person name="Susuki M."/>
            <person name="Suzuki K.-i.T."/>
            <person name="Hayashi T."/>
            <person name="Toyoda A."/>
            <person name="Oliveira C."/>
            <person name="Osipova E."/>
            <person name="Leigh N.D."/>
            <person name="Simon A."/>
            <person name="Yun M.H."/>
        </authorList>
    </citation>
    <scope>NUCLEOTIDE SEQUENCE</scope>
    <source>
        <strain evidence="2">20211129_DDA</strain>
        <tissue evidence="2">Liver</tissue>
    </source>
</reference>
<evidence type="ECO:0000313" key="3">
    <source>
        <dbReference type="Proteomes" id="UP001066276"/>
    </source>
</evidence>
<comment type="caution">
    <text evidence="2">The sequence shown here is derived from an EMBL/GenBank/DDBJ whole genome shotgun (WGS) entry which is preliminary data.</text>
</comment>
<proteinExistence type="predicted"/>